<evidence type="ECO:0000256" key="1">
    <source>
        <dbReference type="SAM" id="Phobius"/>
    </source>
</evidence>
<dbReference type="InterPro" id="IPR010001">
    <property type="entry name" value="BofA"/>
</dbReference>
<dbReference type="EMBL" id="BDQX01000394">
    <property type="protein sequence ID" value="GBG11268.1"/>
    <property type="molecule type" value="Genomic_DNA"/>
</dbReference>
<proteinExistence type="predicted"/>
<gene>
    <name evidence="2" type="ORF">PAT3040_06064</name>
</gene>
<reference evidence="2 3" key="1">
    <citation type="submission" date="2017-08" db="EMBL/GenBank/DDBJ databases">
        <title>Substantial Increase in Enzyme Production by Combined Drug-Resistance Mutations in Paenibacillus agaridevorans.</title>
        <authorList>
            <person name="Tanaka Y."/>
            <person name="Funane K."/>
            <person name="Hosaka T."/>
            <person name="Shiwa Y."/>
            <person name="Fujita N."/>
            <person name="Miyazaki T."/>
            <person name="Yoshikawa H."/>
            <person name="Murakami K."/>
            <person name="Kasahara K."/>
            <person name="Inaoka T."/>
            <person name="Hiraga Y."/>
            <person name="Ochi K."/>
        </authorList>
    </citation>
    <scope>NUCLEOTIDE SEQUENCE [LARGE SCALE GENOMIC DNA]</scope>
    <source>
        <strain evidence="2 3">T-3040</strain>
    </source>
</reference>
<evidence type="ECO:0000313" key="2">
    <source>
        <dbReference type="EMBL" id="GBG11268.1"/>
    </source>
</evidence>
<protein>
    <recommendedName>
        <fullName evidence="4">Pro-sigmaK processing inhibitor BofA</fullName>
    </recommendedName>
</protein>
<feature type="transmembrane region" description="Helical" evidence="1">
    <location>
        <begin position="60"/>
        <end position="82"/>
    </location>
</feature>
<sequence>MKTVWAAMLIGSSALLIWILIRNKMPFSWLKGFALHLIAAAGVLYVLNYSGWIADMYIPLNPITIGTVFVLGVPGIALLTGLQMTVM</sequence>
<comment type="caution">
    <text evidence="2">The sequence shown here is derived from an EMBL/GenBank/DDBJ whole genome shotgun (WGS) entry which is preliminary data.</text>
</comment>
<dbReference type="Pfam" id="PF07441">
    <property type="entry name" value="BofA"/>
    <property type="match status" value="1"/>
</dbReference>
<dbReference type="Proteomes" id="UP000245202">
    <property type="component" value="Unassembled WGS sequence"/>
</dbReference>
<feature type="transmembrane region" description="Helical" evidence="1">
    <location>
        <begin position="6"/>
        <end position="21"/>
    </location>
</feature>
<dbReference type="AlphaFoldDB" id="A0A2R5F1D5"/>
<keyword evidence="1" id="KW-1133">Transmembrane helix</keyword>
<evidence type="ECO:0000313" key="3">
    <source>
        <dbReference type="Proteomes" id="UP000245202"/>
    </source>
</evidence>
<dbReference type="RefSeq" id="WP_108995606.1">
    <property type="nucleotide sequence ID" value="NZ_BDQX01000394.1"/>
</dbReference>
<keyword evidence="3" id="KW-1185">Reference proteome</keyword>
<name>A0A2R5F1D5_9BACL</name>
<accession>A0A2R5F1D5</accession>
<feature type="transmembrane region" description="Helical" evidence="1">
    <location>
        <begin position="33"/>
        <end position="54"/>
    </location>
</feature>
<keyword evidence="1" id="KW-0812">Transmembrane</keyword>
<evidence type="ECO:0008006" key="4">
    <source>
        <dbReference type="Google" id="ProtNLM"/>
    </source>
</evidence>
<keyword evidence="1" id="KW-0472">Membrane</keyword>
<organism evidence="2 3">
    <name type="scientific">Paenibacillus agaridevorans</name>
    <dbReference type="NCBI Taxonomy" id="171404"/>
    <lineage>
        <taxon>Bacteria</taxon>
        <taxon>Bacillati</taxon>
        <taxon>Bacillota</taxon>
        <taxon>Bacilli</taxon>
        <taxon>Bacillales</taxon>
        <taxon>Paenibacillaceae</taxon>
        <taxon>Paenibacillus</taxon>
    </lineage>
</organism>